<name>A0A514D305_9VIRU</name>
<protein>
    <recommendedName>
        <fullName evidence="9">Maturation</fullName>
    </recommendedName>
</protein>
<proteinExistence type="inferred from homology"/>
<keyword evidence="5" id="KW-1175">Viral attachment to host cell pilus</keyword>
<evidence type="ECO:0000256" key="6">
    <source>
        <dbReference type="ARBA" id="ARBA00023296"/>
    </source>
</evidence>
<keyword evidence="3" id="KW-1161">Viral attachment to host cell</keyword>
<dbReference type="GO" id="GO:0039666">
    <property type="term" value="P:virion attachment to host cell pilus"/>
    <property type="evidence" value="ECO:0007669"/>
    <property type="project" value="UniProtKB-KW"/>
</dbReference>
<reference evidence="8" key="1">
    <citation type="submission" date="2019-05" db="EMBL/GenBank/DDBJ databases">
        <title>Metatranscriptomic reconstruction reveals RNA viruses with the potential to shape carbon cycling in soil.</title>
        <authorList>
            <person name="Starr E.P."/>
            <person name="Nuccio E."/>
            <person name="Pett-Ridge J."/>
            <person name="Banfield J.F."/>
            <person name="Firestone M.K."/>
        </authorList>
    </citation>
    <scope>NUCLEOTIDE SEQUENCE</scope>
    <source>
        <strain evidence="8">H3_Bulk_40_scaffold_516</strain>
    </source>
</reference>
<comment type="subcellular location">
    <subcellularLocation>
        <location evidence="1">Virion</location>
    </subcellularLocation>
</comment>
<evidence type="ECO:0000256" key="2">
    <source>
        <dbReference type="ARBA" id="ARBA00022581"/>
    </source>
</evidence>
<evidence type="ECO:0008006" key="9">
    <source>
        <dbReference type="Google" id="ProtNLM"/>
    </source>
</evidence>
<dbReference type="GO" id="GO:0044423">
    <property type="term" value="C:virion component"/>
    <property type="evidence" value="ECO:0007669"/>
    <property type="project" value="UniProtKB-KW"/>
</dbReference>
<keyword evidence="4" id="KW-0946">Virion</keyword>
<keyword evidence="6" id="KW-1160">Virus entry into host cell</keyword>
<dbReference type="Pfam" id="PF03863">
    <property type="entry name" value="Phage_mat-A"/>
    <property type="match status" value="1"/>
</dbReference>
<accession>A0A514D305</accession>
<organism evidence="8">
    <name type="scientific">Leviviridae sp</name>
    <dbReference type="NCBI Taxonomy" id="2027243"/>
    <lineage>
        <taxon>Viruses</taxon>
        <taxon>Riboviria</taxon>
        <taxon>Orthornavirae</taxon>
        <taxon>Lenarviricota</taxon>
        <taxon>Leviviricetes</taxon>
        <taxon>Norzivirales</taxon>
        <taxon>Fiersviridae</taxon>
    </lineage>
</organism>
<evidence type="ECO:0000256" key="3">
    <source>
        <dbReference type="ARBA" id="ARBA00022804"/>
    </source>
</evidence>
<keyword evidence="2" id="KW-0945">Host-virus interaction</keyword>
<sequence length="399" mass="44295">MQRAPGDISPKSIKTPVTTSVYIDGVFQSSSTVQANVSQDERPSYPYGNRGSVGGTTWIYPTAYKHYGREYDLGGVAYVEFAMSGGRIGRSEYNKARVDGIDINYNIMDTFYRNNSRNAAQVKALNNIGGQAANLGEDLATYKQTVRLFGSKAAILKDALYAFKRGWLRKYLYQSARDIARNGDKVLAQLYLEWIYGLVPLVQDVYNVHNLLKEYSSGVKPIIVHGHGSSTMGSTSQISGRVSSTSGGWTADKDERYTSRCDLYGRVDPNAIAFRILNQIGLLNPLSLAWEITPWSFVVDWLIPIGPLLNAYSAPVGLNFISGTTATKMSRVKSGEFHSGVPNGTYLKDIPTYFTVRDNGYDRITHTTWPHPMPYLNLNPLSGDRWLKALALAIVNLKR</sequence>
<evidence type="ECO:0000313" key="8">
    <source>
        <dbReference type="EMBL" id="QDH88005.1"/>
    </source>
</evidence>
<dbReference type="EMBL" id="MN033782">
    <property type="protein sequence ID" value="QDH88005.1"/>
    <property type="molecule type" value="Genomic_RNA"/>
</dbReference>
<evidence type="ECO:0000256" key="1">
    <source>
        <dbReference type="ARBA" id="ARBA00004328"/>
    </source>
</evidence>
<gene>
    <name evidence="8" type="ORF">H3Bulk40516_000004</name>
</gene>
<comment type="similarity">
    <text evidence="7">Belongs to the Leviviricetes maturation protein family.</text>
</comment>
<evidence type="ECO:0000256" key="5">
    <source>
        <dbReference type="ARBA" id="ARBA00023104"/>
    </source>
</evidence>
<evidence type="ECO:0000256" key="4">
    <source>
        <dbReference type="ARBA" id="ARBA00022844"/>
    </source>
</evidence>
<evidence type="ECO:0000256" key="7">
    <source>
        <dbReference type="ARBA" id="ARBA00035110"/>
    </source>
</evidence>
<dbReference type="InterPro" id="IPR005563">
    <property type="entry name" value="A_protein"/>
</dbReference>